<feature type="transmembrane region" description="Helical" evidence="1">
    <location>
        <begin position="94"/>
        <end position="115"/>
    </location>
</feature>
<name>A0A4U1L578_9SPHN</name>
<feature type="transmembrane region" description="Helical" evidence="1">
    <location>
        <begin position="255"/>
        <end position="273"/>
    </location>
</feature>
<feature type="transmembrane region" description="Helical" evidence="1">
    <location>
        <begin position="163"/>
        <end position="181"/>
    </location>
</feature>
<keyword evidence="1" id="KW-0812">Transmembrane</keyword>
<sequence>MRLLHLALERPRILGIACATGAVALGLFYLQLAGAPARYLLSNVAALGIGVLLLATLGRIAKDGERQGLAVTAMALALLATGLFGTAIEGATRWASLGGLSVQPSLLLLPLMVALFARRRDTLTTAALVIAGLGIAVQRDAAMAAALAASLAVLAALAPERRVLLALGTAIAGLVATLARADTVPAVPYVDGIIGSAFAVDAMSGVAVLGGLALLLVPGITGWRHPAERATHAVFGAMWVTIIAAAAIADYPTPVVGYGGSAIIGYLLALLALPSRMSVPADAGTRASDTADARGIEAPLLIGIA</sequence>
<evidence type="ECO:0000313" key="3">
    <source>
        <dbReference type="Proteomes" id="UP000309138"/>
    </source>
</evidence>
<comment type="caution">
    <text evidence="2">The sequence shown here is derived from an EMBL/GenBank/DDBJ whole genome shotgun (WGS) entry which is preliminary data.</text>
</comment>
<dbReference type="EMBL" id="SWKR01000002">
    <property type="protein sequence ID" value="TKD52097.1"/>
    <property type="molecule type" value="Genomic_DNA"/>
</dbReference>
<dbReference type="Proteomes" id="UP000309138">
    <property type="component" value="Unassembled WGS sequence"/>
</dbReference>
<feature type="transmembrane region" description="Helical" evidence="1">
    <location>
        <begin position="39"/>
        <end position="57"/>
    </location>
</feature>
<feature type="transmembrane region" description="Helical" evidence="1">
    <location>
        <begin position="193"/>
        <end position="218"/>
    </location>
</feature>
<gene>
    <name evidence="2" type="ORF">FBR43_04000</name>
</gene>
<dbReference type="OrthoDB" id="5520726at2"/>
<evidence type="ECO:0008006" key="4">
    <source>
        <dbReference type="Google" id="ProtNLM"/>
    </source>
</evidence>
<feature type="transmembrane region" description="Helical" evidence="1">
    <location>
        <begin position="122"/>
        <end position="137"/>
    </location>
</feature>
<keyword evidence="1" id="KW-0472">Membrane</keyword>
<protein>
    <recommendedName>
        <fullName evidence="4">Cell wall polymerase</fullName>
    </recommendedName>
</protein>
<feature type="transmembrane region" description="Helical" evidence="1">
    <location>
        <begin position="69"/>
        <end position="88"/>
    </location>
</feature>
<evidence type="ECO:0000313" key="2">
    <source>
        <dbReference type="EMBL" id="TKD52097.1"/>
    </source>
</evidence>
<organism evidence="2 3">
    <name type="scientific">Sphingomonas baiyangensis</name>
    <dbReference type="NCBI Taxonomy" id="2572576"/>
    <lineage>
        <taxon>Bacteria</taxon>
        <taxon>Pseudomonadati</taxon>
        <taxon>Pseudomonadota</taxon>
        <taxon>Alphaproteobacteria</taxon>
        <taxon>Sphingomonadales</taxon>
        <taxon>Sphingomonadaceae</taxon>
        <taxon>Sphingomonas</taxon>
    </lineage>
</organism>
<feature type="transmembrane region" description="Helical" evidence="1">
    <location>
        <begin position="143"/>
        <end position="158"/>
    </location>
</feature>
<reference evidence="2 3" key="1">
    <citation type="submission" date="2019-04" db="EMBL/GenBank/DDBJ databases">
        <authorList>
            <person name="Yang Y."/>
            <person name="Wei D."/>
        </authorList>
    </citation>
    <scope>NUCLEOTIDE SEQUENCE [LARGE SCALE GENOMIC DNA]</scope>
    <source>
        <strain evidence="2 3">L-1-4w-11</strain>
    </source>
</reference>
<keyword evidence="1" id="KW-1133">Transmembrane helix</keyword>
<keyword evidence="3" id="KW-1185">Reference proteome</keyword>
<evidence type="ECO:0000256" key="1">
    <source>
        <dbReference type="SAM" id="Phobius"/>
    </source>
</evidence>
<feature type="transmembrane region" description="Helical" evidence="1">
    <location>
        <begin position="12"/>
        <end position="33"/>
    </location>
</feature>
<proteinExistence type="predicted"/>
<accession>A0A4U1L578</accession>
<feature type="transmembrane region" description="Helical" evidence="1">
    <location>
        <begin position="230"/>
        <end position="249"/>
    </location>
</feature>
<dbReference type="AlphaFoldDB" id="A0A4U1L578"/>